<reference evidence="8" key="3">
    <citation type="submission" date="2015-06" db="UniProtKB">
        <authorList>
            <consortium name="EnsemblMetazoa"/>
        </authorList>
    </citation>
    <scope>IDENTIFICATION</scope>
</reference>
<feature type="transmembrane region" description="Helical" evidence="5">
    <location>
        <begin position="191"/>
        <end position="216"/>
    </location>
</feature>
<proteinExistence type="predicted"/>
<reference evidence="7 9" key="2">
    <citation type="journal article" date="2013" name="Nature">
        <title>Insights into bilaterian evolution from three spiralian genomes.</title>
        <authorList>
            <person name="Simakov O."/>
            <person name="Marletaz F."/>
            <person name="Cho S.J."/>
            <person name="Edsinger-Gonzales E."/>
            <person name="Havlak P."/>
            <person name="Hellsten U."/>
            <person name="Kuo D.H."/>
            <person name="Larsson T."/>
            <person name="Lv J."/>
            <person name="Arendt D."/>
            <person name="Savage R."/>
            <person name="Osoegawa K."/>
            <person name="de Jong P."/>
            <person name="Grimwood J."/>
            <person name="Chapman J.A."/>
            <person name="Shapiro H."/>
            <person name="Aerts A."/>
            <person name="Otillar R.P."/>
            <person name="Terry A.Y."/>
            <person name="Boore J.L."/>
            <person name="Grigoriev I.V."/>
            <person name="Lindberg D.R."/>
            <person name="Seaver E.C."/>
            <person name="Weisblat D.A."/>
            <person name="Putnam N.H."/>
            <person name="Rokhsar D.S."/>
        </authorList>
    </citation>
    <scope>NUCLEOTIDE SEQUENCE</scope>
    <source>
        <strain evidence="7 9">I ESC-2004</strain>
    </source>
</reference>
<dbReference type="GO" id="GO:0016020">
    <property type="term" value="C:membrane"/>
    <property type="evidence" value="ECO:0007669"/>
    <property type="project" value="UniProtKB-SubCell"/>
</dbReference>
<dbReference type="GO" id="GO:0004930">
    <property type="term" value="F:G protein-coupled receptor activity"/>
    <property type="evidence" value="ECO:0007669"/>
    <property type="project" value="InterPro"/>
</dbReference>
<evidence type="ECO:0000313" key="7">
    <source>
        <dbReference type="EMBL" id="ELU04765.1"/>
    </source>
</evidence>
<dbReference type="AlphaFoldDB" id="R7UEX4"/>
<comment type="subcellular location">
    <subcellularLocation>
        <location evidence="1">Membrane</location>
    </subcellularLocation>
</comment>
<accession>R7UEX4</accession>
<dbReference type="InterPro" id="IPR017452">
    <property type="entry name" value="GPCR_Rhodpsn_7TM"/>
</dbReference>
<keyword evidence="2 5" id="KW-0812">Transmembrane</keyword>
<evidence type="ECO:0000313" key="8">
    <source>
        <dbReference type="EnsemblMetazoa" id="CapteP186052"/>
    </source>
</evidence>
<dbReference type="Gene3D" id="1.20.1070.10">
    <property type="entry name" value="Rhodopsin 7-helix transmembrane proteins"/>
    <property type="match status" value="1"/>
</dbReference>
<dbReference type="OMA" id="YGESMEA"/>
<dbReference type="STRING" id="283909.R7UEX4"/>
<evidence type="ECO:0000256" key="3">
    <source>
        <dbReference type="ARBA" id="ARBA00022989"/>
    </source>
</evidence>
<feature type="transmembrane region" description="Helical" evidence="5">
    <location>
        <begin position="146"/>
        <end position="171"/>
    </location>
</feature>
<dbReference type="SUPFAM" id="SSF81321">
    <property type="entry name" value="Family A G protein-coupled receptor-like"/>
    <property type="match status" value="1"/>
</dbReference>
<dbReference type="EMBL" id="AMQN01008081">
    <property type="status" value="NOT_ANNOTATED_CDS"/>
    <property type="molecule type" value="Genomic_DNA"/>
</dbReference>
<dbReference type="PRINTS" id="PR00237">
    <property type="entry name" value="GPCRRHODOPSN"/>
</dbReference>
<keyword evidence="4 5" id="KW-0472">Membrane</keyword>
<gene>
    <name evidence="7" type="ORF">CAPTEDRAFT_186052</name>
</gene>
<sequence>MDSTTTGDSTSTRASAYRFTRECSLYFYVVGTLVGGSLILIGLLGNCISLTILGKERKKSSTIQALCLLAVADICLLFAYSLFPLMETPWVRKTNSIGIFAGVYYMFEVARICNQVSASLTMILTWQRYVAVCLPHKAKHLCTVRIVNWISACSAVASVAFYLPNFFMYSVKIRDDGFMYWVSNSIVHNEYFQMIYSVILTYLVSYIIPVASLLYMSVAILRSLKSQSNTIASSTNSQHARNDLTKSSFAIVIIYVLCQSLQPIRRILMWVYDPYTRHLSCGGKLFQFSFMPHLALMLNSSANFAIYILFARGFRRKLIVFLTRRNDVGPNDSSDSSTKPSPSIHSVIVPAGISPHETSAIAAADKNMKFPDTMAPPGAVTVVTNNMVHSGNTPNIICGAGLNDTSDNIQLE</sequence>
<name>R7UEX4_CAPTE</name>
<evidence type="ECO:0000256" key="5">
    <source>
        <dbReference type="SAM" id="Phobius"/>
    </source>
</evidence>
<dbReference type="PANTHER" id="PTHR46641">
    <property type="entry name" value="FMRFAMIDE RECEPTOR-RELATED"/>
    <property type="match status" value="1"/>
</dbReference>
<dbReference type="CDD" id="cd14978">
    <property type="entry name" value="7tmA_FMRFamide_R-like"/>
    <property type="match status" value="1"/>
</dbReference>
<dbReference type="Pfam" id="PF00001">
    <property type="entry name" value="7tm_1"/>
    <property type="match status" value="1"/>
</dbReference>
<feature type="transmembrane region" description="Helical" evidence="5">
    <location>
        <begin position="288"/>
        <end position="310"/>
    </location>
</feature>
<keyword evidence="3 5" id="KW-1133">Transmembrane helix</keyword>
<feature type="domain" description="G-protein coupled receptors family 1 profile" evidence="6">
    <location>
        <begin position="45"/>
        <end position="307"/>
    </location>
</feature>
<evidence type="ECO:0000313" key="9">
    <source>
        <dbReference type="Proteomes" id="UP000014760"/>
    </source>
</evidence>
<evidence type="ECO:0000256" key="2">
    <source>
        <dbReference type="ARBA" id="ARBA00022692"/>
    </source>
</evidence>
<keyword evidence="9" id="KW-1185">Reference proteome</keyword>
<dbReference type="EMBL" id="KB302153">
    <property type="protein sequence ID" value="ELU04765.1"/>
    <property type="molecule type" value="Genomic_DNA"/>
</dbReference>
<dbReference type="Proteomes" id="UP000014760">
    <property type="component" value="Unassembled WGS sequence"/>
</dbReference>
<protein>
    <recommendedName>
        <fullName evidence="6">G-protein coupled receptors family 1 profile domain-containing protein</fullName>
    </recommendedName>
</protein>
<evidence type="ECO:0000256" key="1">
    <source>
        <dbReference type="ARBA" id="ARBA00004370"/>
    </source>
</evidence>
<feature type="transmembrane region" description="Helical" evidence="5">
    <location>
        <begin position="249"/>
        <end position="268"/>
    </location>
</feature>
<dbReference type="PROSITE" id="PS50262">
    <property type="entry name" value="G_PROTEIN_RECEP_F1_2"/>
    <property type="match status" value="1"/>
</dbReference>
<evidence type="ECO:0000259" key="6">
    <source>
        <dbReference type="PROSITE" id="PS50262"/>
    </source>
</evidence>
<reference evidence="9" key="1">
    <citation type="submission" date="2012-12" db="EMBL/GenBank/DDBJ databases">
        <authorList>
            <person name="Hellsten U."/>
            <person name="Grimwood J."/>
            <person name="Chapman J.A."/>
            <person name="Shapiro H."/>
            <person name="Aerts A."/>
            <person name="Otillar R.P."/>
            <person name="Terry A.Y."/>
            <person name="Boore J.L."/>
            <person name="Simakov O."/>
            <person name="Marletaz F."/>
            <person name="Cho S.-J."/>
            <person name="Edsinger-Gonzales E."/>
            <person name="Havlak P."/>
            <person name="Kuo D.-H."/>
            <person name="Larsson T."/>
            <person name="Lv J."/>
            <person name="Arendt D."/>
            <person name="Savage R."/>
            <person name="Osoegawa K."/>
            <person name="de Jong P."/>
            <person name="Lindberg D.R."/>
            <person name="Seaver E.C."/>
            <person name="Weisblat D.A."/>
            <person name="Putnam N.H."/>
            <person name="Grigoriev I.V."/>
            <person name="Rokhsar D.S."/>
        </authorList>
    </citation>
    <scope>NUCLEOTIDE SEQUENCE</scope>
    <source>
        <strain evidence="9">I ESC-2004</strain>
    </source>
</reference>
<dbReference type="PANTHER" id="PTHR46641:SF2">
    <property type="entry name" value="FMRFAMIDE RECEPTOR"/>
    <property type="match status" value="1"/>
</dbReference>
<feature type="transmembrane region" description="Helical" evidence="5">
    <location>
        <begin position="25"/>
        <end position="53"/>
    </location>
</feature>
<dbReference type="InterPro" id="IPR000276">
    <property type="entry name" value="GPCR_Rhodpsn"/>
</dbReference>
<evidence type="ECO:0000256" key="4">
    <source>
        <dbReference type="ARBA" id="ARBA00023136"/>
    </source>
</evidence>
<feature type="transmembrane region" description="Helical" evidence="5">
    <location>
        <begin position="65"/>
        <end position="83"/>
    </location>
</feature>
<dbReference type="EnsemblMetazoa" id="CapteT186052">
    <property type="protein sequence ID" value="CapteP186052"/>
    <property type="gene ID" value="CapteG186052"/>
</dbReference>
<dbReference type="InterPro" id="IPR052954">
    <property type="entry name" value="GPCR-Ligand_Int"/>
</dbReference>
<organism evidence="7">
    <name type="scientific">Capitella teleta</name>
    <name type="common">Polychaete worm</name>
    <dbReference type="NCBI Taxonomy" id="283909"/>
    <lineage>
        <taxon>Eukaryota</taxon>
        <taxon>Metazoa</taxon>
        <taxon>Spiralia</taxon>
        <taxon>Lophotrochozoa</taxon>
        <taxon>Annelida</taxon>
        <taxon>Polychaeta</taxon>
        <taxon>Sedentaria</taxon>
        <taxon>Scolecida</taxon>
        <taxon>Capitellidae</taxon>
        <taxon>Capitella</taxon>
    </lineage>
</organism>
<dbReference type="HOGENOM" id="CLU_009579_24_7_1"/>